<dbReference type="AlphaFoldDB" id="A0A3N4M8S1"/>
<evidence type="ECO:0000256" key="5">
    <source>
        <dbReference type="ARBA" id="ARBA00022777"/>
    </source>
</evidence>
<keyword evidence="5 11" id="KW-0418">Kinase</keyword>
<dbReference type="InterPro" id="IPR000719">
    <property type="entry name" value="Prot_kinase_dom"/>
</dbReference>
<gene>
    <name evidence="11" type="ORF">L211DRAFT_257013</name>
</gene>
<dbReference type="Pfam" id="PF00069">
    <property type="entry name" value="Pkinase"/>
    <property type="match status" value="2"/>
</dbReference>
<dbReference type="PROSITE" id="PS50011">
    <property type="entry name" value="PROTEIN_KINASE_DOM"/>
    <property type="match status" value="1"/>
</dbReference>
<evidence type="ECO:0000256" key="1">
    <source>
        <dbReference type="ARBA" id="ARBA00012513"/>
    </source>
</evidence>
<dbReference type="EC" id="2.7.11.1" evidence="1"/>
<evidence type="ECO:0000256" key="4">
    <source>
        <dbReference type="ARBA" id="ARBA00022741"/>
    </source>
</evidence>
<evidence type="ECO:0000259" key="10">
    <source>
        <dbReference type="PROSITE" id="PS51285"/>
    </source>
</evidence>
<keyword evidence="6" id="KW-0067">ATP-binding</keyword>
<keyword evidence="12" id="KW-1185">Reference proteome</keyword>
<dbReference type="CDD" id="cd21742">
    <property type="entry name" value="MobB_NDR_LATS-like"/>
    <property type="match status" value="1"/>
</dbReference>
<reference evidence="11 12" key="1">
    <citation type="journal article" date="2018" name="Nat. Ecol. Evol.">
        <title>Pezizomycetes genomes reveal the molecular basis of ectomycorrhizal truffle lifestyle.</title>
        <authorList>
            <person name="Murat C."/>
            <person name="Payen T."/>
            <person name="Noel B."/>
            <person name="Kuo A."/>
            <person name="Morin E."/>
            <person name="Chen J."/>
            <person name="Kohler A."/>
            <person name="Krizsan K."/>
            <person name="Balestrini R."/>
            <person name="Da Silva C."/>
            <person name="Montanini B."/>
            <person name="Hainaut M."/>
            <person name="Levati E."/>
            <person name="Barry K.W."/>
            <person name="Belfiori B."/>
            <person name="Cichocki N."/>
            <person name="Clum A."/>
            <person name="Dockter R.B."/>
            <person name="Fauchery L."/>
            <person name="Guy J."/>
            <person name="Iotti M."/>
            <person name="Le Tacon F."/>
            <person name="Lindquist E.A."/>
            <person name="Lipzen A."/>
            <person name="Malagnac F."/>
            <person name="Mello A."/>
            <person name="Molinier V."/>
            <person name="Miyauchi S."/>
            <person name="Poulain J."/>
            <person name="Riccioni C."/>
            <person name="Rubini A."/>
            <person name="Sitrit Y."/>
            <person name="Splivallo R."/>
            <person name="Traeger S."/>
            <person name="Wang M."/>
            <person name="Zifcakova L."/>
            <person name="Wipf D."/>
            <person name="Zambonelli A."/>
            <person name="Paolocci F."/>
            <person name="Nowrousian M."/>
            <person name="Ottonello S."/>
            <person name="Baldrian P."/>
            <person name="Spatafora J.W."/>
            <person name="Henrissat B."/>
            <person name="Nagy L.G."/>
            <person name="Aury J.M."/>
            <person name="Wincker P."/>
            <person name="Grigoriev I.V."/>
            <person name="Bonfante P."/>
            <person name="Martin F.M."/>
        </authorList>
    </citation>
    <scope>NUCLEOTIDE SEQUENCE [LARGE SCALE GENOMIC DNA]</scope>
    <source>
        <strain evidence="11 12">ATCC MYA-4762</strain>
    </source>
</reference>
<evidence type="ECO:0000256" key="3">
    <source>
        <dbReference type="ARBA" id="ARBA00022679"/>
    </source>
</evidence>
<keyword evidence="4" id="KW-0547">Nucleotide-binding</keyword>
<organism evidence="11 12">
    <name type="scientific">Terfezia boudieri ATCC MYA-4762</name>
    <dbReference type="NCBI Taxonomy" id="1051890"/>
    <lineage>
        <taxon>Eukaryota</taxon>
        <taxon>Fungi</taxon>
        <taxon>Dikarya</taxon>
        <taxon>Ascomycota</taxon>
        <taxon>Pezizomycotina</taxon>
        <taxon>Pezizomycetes</taxon>
        <taxon>Pezizales</taxon>
        <taxon>Pezizaceae</taxon>
        <taxon>Terfezia</taxon>
    </lineage>
</organism>
<evidence type="ECO:0000313" key="11">
    <source>
        <dbReference type="EMBL" id="RPB29092.1"/>
    </source>
</evidence>
<name>A0A3N4M8S1_9PEZI</name>
<evidence type="ECO:0000313" key="12">
    <source>
        <dbReference type="Proteomes" id="UP000267821"/>
    </source>
</evidence>
<dbReference type="PROSITE" id="PS00108">
    <property type="entry name" value="PROTEIN_KINASE_ST"/>
    <property type="match status" value="1"/>
</dbReference>
<feature type="compositionally biased region" description="Basic and acidic residues" evidence="8">
    <location>
        <begin position="159"/>
        <end position="168"/>
    </location>
</feature>
<keyword evidence="3" id="KW-0808">Transferase</keyword>
<sequence>MNFFSDTPDVVSTPSWRRIPTTPAAVPCSDLSHATLRTVEVTSAAKIYLESHFSQLLRFPNSRSVRRRKFENQLQKSELSHNERIKLREEWMKKETAYLRSLRCQSLNVDNYEIVKVIGKGAFGIVKLVRERDRVASSHDLWSLKNRQQYPDTPTDHTGGPREKKNQSEDPNGCHMLLSESTAHVPQLKVGITQPKVYALKVMQKEDMLIGGQEGHLRAERDFLVASQGSKWIVPLVAAFQDQDNLYLVMEYLIGGDLLALLIKRAVLTEEETRFYAAEMICCIEEAHALGYIHRDVKPDNFLFNSQGHLKLCDFGLTFSGHRTHDGEYLDKRRHSLLESVGILVEGDTIDRKESRRLLHNLNESMSSEALQTEEDNKPMSWLKTNRGLARSIVGTNQYMAPEVVRGDAYDGRCDWWSLGIIIYECLYGFTPFNAGNRSETRQKILNWRNTLTFPLEPKISPQAYHLVASLLCEKQHRLTAKAYAPNGFQARNDHSEAVNGYGGYIAFNDILLQGERAPNRADRVVQRAIHVLPHDGMEVREHPFFKGIDWQKLHTMTPPFVPEGLNGADDTKYFEEESYQNTAAREEQ</sequence>
<dbReference type="Gene3D" id="3.30.200.20">
    <property type="entry name" value="Phosphorylase Kinase, domain 1"/>
    <property type="match status" value="2"/>
</dbReference>
<evidence type="ECO:0000256" key="7">
    <source>
        <dbReference type="ARBA" id="ARBA00038271"/>
    </source>
</evidence>
<comment type="similarity">
    <text evidence="7">Belongs to the protein kinase superfamily. STE Ser/Thr protein kinase family. COT1 subfamily.</text>
</comment>
<feature type="region of interest" description="Disordered" evidence="8">
    <location>
        <begin position="143"/>
        <end position="173"/>
    </location>
</feature>
<dbReference type="SMART" id="SM00220">
    <property type="entry name" value="S_TKc"/>
    <property type="match status" value="1"/>
</dbReference>
<dbReference type="STRING" id="1051890.A0A3N4M8S1"/>
<dbReference type="SUPFAM" id="SSF56112">
    <property type="entry name" value="Protein kinase-like (PK-like)"/>
    <property type="match status" value="1"/>
</dbReference>
<proteinExistence type="inferred from homology"/>
<dbReference type="OrthoDB" id="3638488at2759"/>
<dbReference type="GO" id="GO:0004674">
    <property type="term" value="F:protein serine/threonine kinase activity"/>
    <property type="evidence" value="ECO:0007669"/>
    <property type="project" value="UniProtKB-KW"/>
</dbReference>
<accession>A0A3N4M8S1</accession>
<dbReference type="InterPro" id="IPR000961">
    <property type="entry name" value="AGC-kinase_C"/>
</dbReference>
<dbReference type="EMBL" id="ML121528">
    <property type="protein sequence ID" value="RPB29092.1"/>
    <property type="molecule type" value="Genomic_DNA"/>
</dbReference>
<feature type="domain" description="AGC-kinase C-terminal" evidence="10">
    <location>
        <begin position="547"/>
        <end position="589"/>
    </location>
</feature>
<dbReference type="GO" id="GO:0005524">
    <property type="term" value="F:ATP binding"/>
    <property type="evidence" value="ECO:0007669"/>
    <property type="project" value="UniProtKB-KW"/>
</dbReference>
<protein>
    <recommendedName>
        <fullName evidence="1">non-specific serine/threonine protein kinase</fullName>
        <ecNumber evidence="1">2.7.11.1</ecNumber>
    </recommendedName>
</protein>
<keyword evidence="2" id="KW-0723">Serine/threonine-protein kinase</keyword>
<dbReference type="InterPro" id="IPR011009">
    <property type="entry name" value="Kinase-like_dom_sf"/>
</dbReference>
<evidence type="ECO:0000256" key="6">
    <source>
        <dbReference type="ARBA" id="ARBA00022840"/>
    </source>
</evidence>
<evidence type="ECO:0000259" key="9">
    <source>
        <dbReference type="PROSITE" id="PS50011"/>
    </source>
</evidence>
<dbReference type="InterPro" id="IPR050839">
    <property type="entry name" value="Rho-assoc_Ser/Thr_Kinase"/>
</dbReference>
<dbReference type="PANTHER" id="PTHR22988">
    <property type="entry name" value="MYOTONIC DYSTROPHY S/T KINASE-RELATED"/>
    <property type="match status" value="1"/>
</dbReference>
<evidence type="ECO:0000256" key="8">
    <source>
        <dbReference type="SAM" id="MobiDB-lite"/>
    </source>
</evidence>
<dbReference type="Proteomes" id="UP000267821">
    <property type="component" value="Unassembled WGS sequence"/>
</dbReference>
<dbReference type="Gene3D" id="1.10.510.10">
    <property type="entry name" value="Transferase(Phosphotransferase) domain 1"/>
    <property type="match status" value="1"/>
</dbReference>
<feature type="domain" description="Protein kinase" evidence="9">
    <location>
        <begin position="112"/>
        <end position="490"/>
    </location>
</feature>
<evidence type="ECO:0000256" key="2">
    <source>
        <dbReference type="ARBA" id="ARBA00022527"/>
    </source>
</evidence>
<dbReference type="InParanoid" id="A0A3N4M8S1"/>
<dbReference type="InterPro" id="IPR008271">
    <property type="entry name" value="Ser/Thr_kinase_AS"/>
</dbReference>
<dbReference type="PROSITE" id="PS51285">
    <property type="entry name" value="AGC_KINASE_CTER"/>
    <property type="match status" value="1"/>
</dbReference>
<dbReference type="InterPro" id="IPR059233">
    <property type="entry name" value="MobB_NdrA/B/Cbk1"/>
</dbReference>